<dbReference type="CDD" id="cd08704">
    <property type="entry name" value="Met_tRNA_FMT_C"/>
    <property type="match status" value="1"/>
</dbReference>
<dbReference type="RefSeq" id="WP_039248950.1">
    <property type="nucleotide sequence ID" value="NZ_JDRX01000004.1"/>
</dbReference>
<comment type="function">
    <text evidence="5">Attaches a formyl group to the free amino group of methionyl-tRNA(fMet). The formyl group appears to play a dual role in the initiator identity of N-formylmethionyl-tRNA by promoting its recognition by IF2 and preventing the misappropriation of this tRNA by the elongation apparatus.</text>
</comment>
<dbReference type="SUPFAM" id="SSF53328">
    <property type="entry name" value="Formyltransferase"/>
    <property type="match status" value="1"/>
</dbReference>
<dbReference type="Gene3D" id="3.40.50.12230">
    <property type="match status" value="1"/>
</dbReference>
<dbReference type="Pfam" id="PF00551">
    <property type="entry name" value="Formyl_trans_N"/>
    <property type="match status" value="1"/>
</dbReference>
<dbReference type="FunFam" id="3.40.50.170:FF:000004">
    <property type="entry name" value="Methionyl-tRNA formyltransferase"/>
    <property type="match status" value="1"/>
</dbReference>
<gene>
    <name evidence="5" type="primary">fmt</name>
    <name evidence="8" type="ORF">Z969_02810</name>
</gene>
<evidence type="ECO:0000313" key="8">
    <source>
        <dbReference type="EMBL" id="KGN02943.1"/>
    </source>
</evidence>
<evidence type="ECO:0000256" key="5">
    <source>
        <dbReference type="HAMAP-Rule" id="MF_00182"/>
    </source>
</evidence>
<dbReference type="GO" id="GO:0004479">
    <property type="term" value="F:methionyl-tRNA formyltransferase activity"/>
    <property type="evidence" value="ECO:0007669"/>
    <property type="project" value="UniProtKB-UniRule"/>
</dbReference>
<dbReference type="InterPro" id="IPR002376">
    <property type="entry name" value="Formyl_transf_N"/>
</dbReference>
<evidence type="ECO:0000256" key="4">
    <source>
        <dbReference type="ARBA" id="ARBA00022917"/>
    </source>
</evidence>
<comment type="caution">
    <text evidence="8">The sequence shown here is derived from an EMBL/GenBank/DDBJ whole genome shotgun (WGS) entry which is preliminary data.</text>
</comment>
<name>A0AA89CSW4_CLONO</name>
<reference evidence="8 9" key="1">
    <citation type="submission" date="2014-01" db="EMBL/GenBank/DDBJ databases">
        <title>Plasmidome dynamics in the species complex Clostridium novyi sensu lato converts strains of independent lineages into distinctly different pathogens.</title>
        <authorList>
            <person name="Skarin H."/>
            <person name="Segerman B."/>
        </authorList>
    </citation>
    <scope>NUCLEOTIDE SEQUENCE [LARGE SCALE GENOMIC DNA]</scope>
    <source>
        <strain evidence="8 9">4570</strain>
    </source>
</reference>
<dbReference type="FunFam" id="3.40.50.12230:FF:000001">
    <property type="entry name" value="Methionyl-tRNA formyltransferase"/>
    <property type="match status" value="1"/>
</dbReference>
<dbReference type="HAMAP" id="MF_00182">
    <property type="entry name" value="Formyl_trans"/>
    <property type="match status" value="1"/>
</dbReference>
<dbReference type="InterPro" id="IPR005794">
    <property type="entry name" value="Fmt"/>
</dbReference>
<dbReference type="InterPro" id="IPR041711">
    <property type="entry name" value="Met-tRNA-FMT_N"/>
</dbReference>
<feature type="domain" description="Formyl transferase N-terminal" evidence="6">
    <location>
        <begin position="1"/>
        <end position="179"/>
    </location>
</feature>
<comment type="similarity">
    <text evidence="1 5">Belongs to the Fmt family.</text>
</comment>
<accession>A0AA89CSW4</accession>
<dbReference type="EMBL" id="JDRX01000004">
    <property type="protein sequence ID" value="KGN02943.1"/>
    <property type="molecule type" value="Genomic_DNA"/>
</dbReference>
<dbReference type="PANTHER" id="PTHR11138:SF5">
    <property type="entry name" value="METHIONYL-TRNA FORMYLTRANSFERASE, MITOCHONDRIAL"/>
    <property type="match status" value="1"/>
</dbReference>
<dbReference type="EC" id="2.1.2.9" evidence="2 5"/>
<dbReference type="InterPro" id="IPR044135">
    <property type="entry name" value="Met-tRNA-FMT_C"/>
</dbReference>
<feature type="domain" description="Formyl transferase C-terminal" evidence="7">
    <location>
        <begin position="204"/>
        <end position="300"/>
    </location>
</feature>
<dbReference type="InterPro" id="IPR036477">
    <property type="entry name" value="Formyl_transf_N_sf"/>
</dbReference>
<dbReference type="InterPro" id="IPR005793">
    <property type="entry name" value="Formyl_trans_C"/>
</dbReference>
<dbReference type="PANTHER" id="PTHR11138">
    <property type="entry name" value="METHIONYL-TRNA FORMYLTRANSFERASE"/>
    <property type="match status" value="1"/>
</dbReference>
<dbReference type="InterPro" id="IPR011034">
    <property type="entry name" value="Formyl_transferase-like_C_sf"/>
</dbReference>
<dbReference type="Proteomes" id="UP000030016">
    <property type="component" value="Unassembled WGS sequence"/>
</dbReference>
<feature type="binding site" evidence="5">
    <location>
        <begin position="109"/>
        <end position="112"/>
    </location>
    <ligand>
        <name>(6S)-5,6,7,8-tetrahydrofolate</name>
        <dbReference type="ChEBI" id="CHEBI:57453"/>
    </ligand>
</feature>
<evidence type="ECO:0000259" key="6">
    <source>
        <dbReference type="Pfam" id="PF00551"/>
    </source>
</evidence>
<proteinExistence type="inferred from homology"/>
<dbReference type="SUPFAM" id="SSF50486">
    <property type="entry name" value="FMT C-terminal domain-like"/>
    <property type="match status" value="1"/>
</dbReference>
<evidence type="ECO:0000313" key="9">
    <source>
        <dbReference type="Proteomes" id="UP000030016"/>
    </source>
</evidence>
<dbReference type="GO" id="GO:0005829">
    <property type="term" value="C:cytosol"/>
    <property type="evidence" value="ECO:0007669"/>
    <property type="project" value="TreeGrafter"/>
</dbReference>
<evidence type="ECO:0000256" key="3">
    <source>
        <dbReference type="ARBA" id="ARBA00022679"/>
    </source>
</evidence>
<keyword evidence="3 5" id="KW-0808">Transferase</keyword>
<evidence type="ECO:0000256" key="1">
    <source>
        <dbReference type="ARBA" id="ARBA00010699"/>
    </source>
</evidence>
<dbReference type="PROSITE" id="PS00373">
    <property type="entry name" value="GART"/>
    <property type="match status" value="1"/>
</dbReference>
<organism evidence="8 9">
    <name type="scientific">Clostridium novyi A str. 4570</name>
    <dbReference type="NCBI Taxonomy" id="1444290"/>
    <lineage>
        <taxon>Bacteria</taxon>
        <taxon>Bacillati</taxon>
        <taxon>Bacillota</taxon>
        <taxon>Clostridia</taxon>
        <taxon>Eubacteriales</taxon>
        <taxon>Clostridiaceae</taxon>
        <taxon>Clostridium</taxon>
    </lineage>
</organism>
<dbReference type="AlphaFoldDB" id="A0AA89CSW4"/>
<evidence type="ECO:0000259" key="7">
    <source>
        <dbReference type="Pfam" id="PF02911"/>
    </source>
</evidence>
<dbReference type="InterPro" id="IPR001555">
    <property type="entry name" value="GART_AS"/>
</dbReference>
<evidence type="ECO:0000256" key="2">
    <source>
        <dbReference type="ARBA" id="ARBA00012261"/>
    </source>
</evidence>
<dbReference type="CDD" id="cd08646">
    <property type="entry name" value="FMT_core_Met-tRNA-FMT_N"/>
    <property type="match status" value="1"/>
</dbReference>
<dbReference type="Pfam" id="PF02911">
    <property type="entry name" value="Formyl_trans_C"/>
    <property type="match status" value="1"/>
</dbReference>
<comment type="catalytic activity">
    <reaction evidence="5">
        <text>L-methionyl-tRNA(fMet) + (6R)-10-formyltetrahydrofolate = N-formyl-L-methionyl-tRNA(fMet) + (6S)-5,6,7,8-tetrahydrofolate + H(+)</text>
        <dbReference type="Rhea" id="RHEA:24380"/>
        <dbReference type="Rhea" id="RHEA-COMP:9952"/>
        <dbReference type="Rhea" id="RHEA-COMP:9953"/>
        <dbReference type="ChEBI" id="CHEBI:15378"/>
        <dbReference type="ChEBI" id="CHEBI:57453"/>
        <dbReference type="ChEBI" id="CHEBI:78530"/>
        <dbReference type="ChEBI" id="CHEBI:78844"/>
        <dbReference type="ChEBI" id="CHEBI:195366"/>
        <dbReference type="EC" id="2.1.2.9"/>
    </reaction>
</comment>
<keyword evidence="4 5" id="KW-0648">Protein biosynthesis</keyword>
<dbReference type="NCBIfam" id="TIGR00460">
    <property type="entry name" value="fmt"/>
    <property type="match status" value="1"/>
</dbReference>
<sequence length="309" mass="34422">MKIVFMGTPEFAVPSLKAMVENFNVEGVFTQPDRPKGRGKKLAMSPVKEVALENNIEVYQPVSLRKEPEFIEKLKNIKPDFIIVVAYGQILPKEVLEIPKYACINLHASLLPKYRGAAPLNWAIINGEKKSGNTTMLMDVGLDTGDMLMTQEVDINDSMTAGELHDILMIQGGDLLVDTINKMVSGEITPIKQDDSKTCYASMLDKKMACIDWSKSASEIHNLIRGLNPWPVAYTHYDDKVMKIYKSHVLNENSKKEPGTVIDVSNEGIKVACGEGILVVEEIQFPGKKPLKVEQYIRGNSIEIESVLK</sequence>
<protein>
    <recommendedName>
        <fullName evidence="2 5">Methionyl-tRNA formyltransferase</fullName>
        <ecNumber evidence="2 5">2.1.2.9</ecNumber>
    </recommendedName>
</protein>